<dbReference type="AlphaFoldDB" id="A0A917CVT6"/>
<dbReference type="PANTHER" id="PTHR11557:SF0">
    <property type="entry name" value="PORPHOBILINOGEN DEAMINASE"/>
    <property type="match status" value="1"/>
</dbReference>
<comment type="similarity">
    <text evidence="3 8">Belongs to the HMBS family.</text>
</comment>
<dbReference type="CDD" id="cd13646">
    <property type="entry name" value="PBP2_EcHMBS_like"/>
    <property type="match status" value="1"/>
</dbReference>
<dbReference type="InterPro" id="IPR022417">
    <property type="entry name" value="Porphobilin_deaminase_N"/>
</dbReference>
<dbReference type="NCBIfam" id="TIGR00212">
    <property type="entry name" value="hemC"/>
    <property type="match status" value="1"/>
</dbReference>
<dbReference type="SUPFAM" id="SSF54782">
    <property type="entry name" value="Porphobilinogen deaminase (hydroxymethylbilane synthase), C-terminal domain"/>
    <property type="match status" value="1"/>
</dbReference>
<evidence type="ECO:0000259" key="9">
    <source>
        <dbReference type="Pfam" id="PF01379"/>
    </source>
</evidence>
<comment type="function">
    <text evidence="1 8">Tetrapolymerization of the monopyrrole PBG into the hydroxymethylbilane pre-uroporphyrinogen in several discrete steps.</text>
</comment>
<reference evidence="11" key="1">
    <citation type="journal article" date="2014" name="Int. J. Syst. Evol. Microbiol.">
        <title>Complete genome sequence of Corynebacterium casei LMG S-19264T (=DSM 44701T), isolated from a smear-ripened cheese.</title>
        <authorList>
            <consortium name="US DOE Joint Genome Institute (JGI-PGF)"/>
            <person name="Walter F."/>
            <person name="Albersmeier A."/>
            <person name="Kalinowski J."/>
            <person name="Ruckert C."/>
        </authorList>
    </citation>
    <scope>NUCLEOTIDE SEQUENCE</scope>
    <source>
        <strain evidence="11">CGMCC 1.12181</strain>
    </source>
</reference>
<evidence type="ECO:0000259" key="10">
    <source>
        <dbReference type="Pfam" id="PF03900"/>
    </source>
</evidence>
<dbReference type="EMBL" id="BMEO01000014">
    <property type="protein sequence ID" value="GGG01440.1"/>
    <property type="molecule type" value="Genomic_DNA"/>
</dbReference>
<dbReference type="PIRSF" id="PIRSF001438">
    <property type="entry name" value="4pyrrol_synth_OHMeBilane_synth"/>
    <property type="match status" value="1"/>
</dbReference>
<evidence type="ECO:0000313" key="12">
    <source>
        <dbReference type="Proteomes" id="UP000605253"/>
    </source>
</evidence>
<proteinExistence type="inferred from homology"/>
<dbReference type="EC" id="2.5.1.61" evidence="8"/>
<dbReference type="GO" id="GO:0006782">
    <property type="term" value="P:protoporphyrinogen IX biosynthetic process"/>
    <property type="evidence" value="ECO:0007669"/>
    <property type="project" value="UniProtKB-UniRule"/>
</dbReference>
<comment type="pathway">
    <text evidence="2">Porphyrin-containing compound metabolism; protoporphyrin-IX biosynthesis; coproporphyrinogen-III from 5-aminolevulinate: step 2/4.</text>
</comment>
<dbReference type="InterPro" id="IPR022418">
    <property type="entry name" value="Porphobilinogen_deaminase_C"/>
</dbReference>
<keyword evidence="12" id="KW-1185">Reference proteome</keyword>
<comment type="catalytic activity">
    <reaction evidence="7 8">
        <text>4 porphobilinogen + H2O = hydroxymethylbilane + 4 NH4(+)</text>
        <dbReference type="Rhea" id="RHEA:13185"/>
        <dbReference type="ChEBI" id="CHEBI:15377"/>
        <dbReference type="ChEBI" id="CHEBI:28938"/>
        <dbReference type="ChEBI" id="CHEBI:57845"/>
        <dbReference type="ChEBI" id="CHEBI:58126"/>
        <dbReference type="EC" id="2.5.1.61"/>
    </reaction>
</comment>
<dbReference type="PRINTS" id="PR00151">
    <property type="entry name" value="PORPHBDMNASE"/>
</dbReference>
<reference evidence="11" key="2">
    <citation type="submission" date="2020-09" db="EMBL/GenBank/DDBJ databases">
        <authorList>
            <person name="Sun Q."/>
            <person name="Zhou Y."/>
        </authorList>
    </citation>
    <scope>NUCLEOTIDE SEQUENCE</scope>
    <source>
        <strain evidence="11">CGMCC 1.12181</strain>
    </source>
</reference>
<dbReference type="Proteomes" id="UP000605253">
    <property type="component" value="Unassembled WGS sequence"/>
</dbReference>
<gene>
    <name evidence="8 11" type="primary">hemC</name>
    <name evidence="11" type="ORF">GCM10011365_23320</name>
</gene>
<dbReference type="InterPro" id="IPR022419">
    <property type="entry name" value="Porphobilin_deaminase_cofac_BS"/>
</dbReference>
<dbReference type="GO" id="GO:0005737">
    <property type="term" value="C:cytoplasm"/>
    <property type="evidence" value="ECO:0007669"/>
    <property type="project" value="UniProtKB-UniRule"/>
</dbReference>
<feature type="domain" description="Porphobilinogen deaminase C-terminal" evidence="10">
    <location>
        <begin position="225"/>
        <end position="293"/>
    </location>
</feature>
<name>A0A917CVT6_9GAMM</name>
<evidence type="ECO:0000256" key="6">
    <source>
        <dbReference type="ARBA" id="ARBA00023244"/>
    </source>
</evidence>
<dbReference type="HAMAP" id="MF_00260">
    <property type="entry name" value="Porphobil_deam"/>
    <property type="match status" value="1"/>
</dbReference>
<dbReference type="SUPFAM" id="SSF53850">
    <property type="entry name" value="Periplasmic binding protein-like II"/>
    <property type="match status" value="1"/>
</dbReference>
<sequence length="307" mass="33032">MTKKILTLATRDSALALWQTKHVAAAIEARTDYRTQLLPMTTEGDRRLEVTLSKLGGKGLFLKELEQAMLAGEADIAVHSMKDVPADMPDDFLICAVLERADASDAFVSNHYQSLDDLPDGAVVGTSSLRRQAQLLSLRPDLQVKPLRGNVNSRLQKLDDGQYAAIILASAGLIRLGFEDRIASRLTAPQWLPAVSQGAIGVECLANNSQLAEELSVLSHADTHLCIRAERALNLTLEGSCSVAIGAYAEALSDHSIHLKAAVFSPDGEQVLNAQQQGYDPESLGRVVAEDLLSQGAKEILALSEQA</sequence>
<dbReference type="InterPro" id="IPR000860">
    <property type="entry name" value="HemC"/>
</dbReference>
<evidence type="ECO:0000256" key="1">
    <source>
        <dbReference type="ARBA" id="ARBA00002869"/>
    </source>
</evidence>
<evidence type="ECO:0000256" key="3">
    <source>
        <dbReference type="ARBA" id="ARBA00005638"/>
    </source>
</evidence>
<evidence type="ECO:0000256" key="8">
    <source>
        <dbReference type="HAMAP-Rule" id="MF_00260"/>
    </source>
</evidence>
<keyword evidence="6 8" id="KW-0627">Porphyrin biosynthesis</keyword>
<dbReference type="FunFam" id="3.40.190.10:FF:000005">
    <property type="entry name" value="Porphobilinogen deaminase"/>
    <property type="match status" value="1"/>
</dbReference>
<accession>A0A917CVT6</accession>
<dbReference type="Gene3D" id="3.40.190.10">
    <property type="entry name" value="Periplasmic binding protein-like II"/>
    <property type="match status" value="2"/>
</dbReference>
<evidence type="ECO:0000256" key="7">
    <source>
        <dbReference type="ARBA" id="ARBA00048169"/>
    </source>
</evidence>
<dbReference type="PANTHER" id="PTHR11557">
    <property type="entry name" value="PORPHOBILINOGEN DEAMINASE"/>
    <property type="match status" value="1"/>
</dbReference>
<comment type="cofactor">
    <cofactor evidence="8">
        <name>dipyrromethane</name>
        <dbReference type="ChEBI" id="CHEBI:60342"/>
    </cofactor>
    <text evidence="8">Binds 1 dipyrromethane group covalently.</text>
</comment>
<comment type="miscellaneous">
    <text evidence="8">The porphobilinogen subunits are added to the dipyrromethane group.</text>
</comment>
<organism evidence="11 12">
    <name type="scientific">Marinicella pacifica</name>
    <dbReference type="NCBI Taxonomy" id="1171543"/>
    <lineage>
        <taxon>Bacteria</taxon>
        <taxon>Pseudomonadati</taxon>
        <taxon>Pseudomonadota</taxon>
        <taxon>Gammaproteobacteria</taxon>
        <taxon>Lysobacterales</taxon>
        <taxon>Marinicellaceae</taxon>
        <taxon>Marinicella</taxon>
    </lineage>
</organism>
<evidence type="ECO:0000256" key="2">
    <source>
        <dbReference type="ARBA" id="ARBA00004735"/>
    </source>
</evidence>
<feature type="modified residue" description="S-(dipyrrolylmethanemethyl)cysteine" evidence="8">
    <location>
        <position position="241"/>
    </location>
</feature>
<dbReference type="InterPro" id="IPR036803">
    <property type="entry name" value="Porphobilinogen_deaminase_C_sf"/>
</dbReference>
<dbReference type="PROSITE" id="PS00533">
    <property type="entry name" value="PORPHOBILINOGEN_DEAM"/>
    <property type="match status" value="1"/>
</dbReference>
<evidence type="ECO:0000256" key="5">
    <source>
        <dbReference type="ARBA" id="ARBA00022679"/>
    </source>
</evidence>
<keyword evidence="5 8" id="KW-0808">Transferase</keyword>
<dbReference type="Gene3D" id="3.30.160.40">
    <property type="entry name" value="Porphobilinogen deaminase, C-terminal domain"/>
    <property type="match status" value="1"/>
</dbReference>
<dbReference type="GO" id="GO:0004418">
    <property type="term" value="F:hydroxymethylbilane synthase activity"/>
    <property type="evidence" value="ECO:0007669"/>
    <property type="project" value="UniProtKB-UniRule"/>
</dbReference>
<feature type="domain" description="Porphobilinogen deaminase N-terminal" evidence="9">
    <location>
        <begin position="6"/>
        <end position="212"/>
    </location>
</feature>
<comment type="caution">
    <text evidence="11">The sequence shown here is derived from an EMBL/GenBank/DDBJ whole genome shotgun (WGS) entry which is preliminary data.</text>
</comment>
<evidence type="ECO:0000313" key="11">
    <source>
        <dbReference type="EMBL" id="GGG01440.1"/>
    </source>
</evidence>
<evidence type="ECO:0000256" key="4">
    <source>
        <dbReference type="ARBA" id="ARBA00011245"/>
    </source>
</evidence>
<protein>
    <recommendedName>
        <fullName evidence="8">Porphobilinogen deaminase</fullName>
        <shortName evidence="8">PBG</shortName>
        <ecNumber evidence="8">2.5.1.61</ecNumber>
    </recommendedName>
    <alternativeName>
        <fullName evidence="8">Hydroxymethylbilane synthase</fullName>
        <shortName evidence="8">HMBS</shortName>
    </alternativeName>
    <alternativeName>
        <fullName evidence="8">Pre-uroporphyrinogen synthase</fullName>
    </alternativeName>
</protein>
<comment type="subunit">
    <text evidence="4 8">Monomer.</text>
</comment>
<dbReference type="RefSeq" id="WP_188365936.1">
    <property type="nucleotide sequence ID" value="NZ_BAABJF010000020.1"/>
</dbReference>
<dbReference type="Pfam" id="PF03900">
    <property type="entry name" value="Porphobil_deamC"/>
    <property type="match status" value="1"/>
</dbReference>
<dbReference type="Pfam" id="PF01379">
    <property type="entry name" value="Porphobil_deam"/>
    <property type="match status" value="1"/>
</dbReference>